<organism evidence="1 2">
    <name type="scientific">Nonomuraea indica</name>
    <dbReference type="NCBI Taxonomy" id="1581193"/>
    <lineage>
        <taxon>Bacteria</taxon>
        <taxon>Bacillati</taxon>
        <taxon>Actinomycetota</taxon>
        <taxon>Actinomycetes</taxon>
        <taxon>Streptosporangiales</taxon>
        <taxon>Streptosporangiaceae</taxon>
        <taxon>Nonomuraea</taxon>
    </lineage>
</organism>
<accession>A0ABW7ZX94</accession>
<dbReference type="RefSeq" id="WP_397018653.1">
    <property type="nucleotide sequence ID" value="NZ_JBITMB010000001.1"/>
</dbReference>
<reference evidence="1 2" key="1">
    <citation type="submission" date="2024-10" db="EMBL/GenBank/DDBJ databases">
        <title>The Natural Products Discovery Center: Release of the First 8490 Sequenced Strains for Exploring Actinobacteria Biosynthetic Diversity.</title>
        <authorList>
            <person name="Kalkreuter E."/>
            <person name="Kautsar S.A."/>
            <person name="Yang D."/>
            <person name="Bader C.D."/>
            <person name="Teijaro C.N."/>
            <person name="Fluegel L."/>
            <person name="Davis C.M."/>
            <person name="Simpson J.R."/>
            <person name="Lauterbach L."/>
            <person name="Steele A.D."/>
            <person name="Gui C."/>
            <person name="Meng S."/>
            <person name="Li G."/>
            <person name="Viehrig K."/>
            <person name="Ye F."/>
            <person name="Su P."/>
            <person name="Kiefer A.F."/>
            <person name="Nichols A."/>
            <person name="Cepeda A.J."/>
            <person name="Yan W."/>
            <person name="Fan B."/>
            <person name="Jiang Y."/>
            <person name="Adhikari A."/>
            <person name="Zheng C.-J."/>
            <person name="Schuster L."/>
            <person name="Cowan T.M."/>
            <person name="Smanski M.J."/>
            <person name="Chevrette M.G."/>
            <person name="De Carvalho L.P.S."/>
            <person name="Shen B."/>
        </authorList>
    </citation>
    <scope>NUCLEOTIDE SEQUENCE [LARGE SCALE GENOMIC DNA]</scope>
    <source>
        <strain evidence="1 2">NPDC049503</strain>
    </source>
</reference>
<evidence type="ECO:0000313" key="2">
    <source>
        <dbReference type="Proteomes" id="UP001612928"/>
    </source>
</evidence>
<keyword evidence="2" id="KW-1185">Reference proteome</keyword>
<proteinExistence type="predicted"/>
<comment type="caution">
    <text evidence="1">The sequence shown here is derived from an EMBL/GenBank/DDBJ whole genome shotgun (WGS) entry which is preliminary data.</text>
</comment>
<dbReference type="Proteomes" id="UP001612928">
    <property type="component" value="Unassembled WGS sequence"/>
</dbReference>
<dbReference type="InterPro" id="IPR043758">
    <property type="entry name" value="DUF5703"/>
</dbReference>
<sequence length="55" mass="6627">MDIFIPRDLSREAARQLLTEHAEYGQWELSRVRLHPDGSRQVRLRRKIIRVRSTL</sequence>
<evidence type="ECO:0000313" key="1">
    <source>
        <dbReference type="EMBL" id="MFI7439127.1"/>
    </source>
</evidence>
<protein>
    <submittedName>
        <fullName evidence="1">DUF5703 family protein</fullName>
    </submittedName>
</protein>
<dbReference type="EMBL" id="JBITMB010000001">
    <property type="protein sequence ID" value="MFI7439127.1"/>
    <property type="molecule type" value="Genomic_DNA"/>
</dbReference>
<name>A0ABW7ZX94_9ACTN</name>
<dbReference type="Pfam" id="PF18963">
    <property type="entry name" value="DUF5703"/>
    <property type="match status" value="1"/>
</dbReference>
<gene>
    <name evidence="1" type="ORF">ACIBP5_04080</name>
</gene>